<name>A0A3P3ZN28_9ZZZZ</name>
<gene>
    <name evidence="1" type="ORF">CARN8_2300004</name>
</gene>
<accession>A0A3P3ZN28</accession>
<reference evidence="1" key="1">
    <citation type="submission" date="2018-10" db="EMBL/GenBank/DDBJ databases">
        <authorList>
            <person name="Plewniak F."/>
        </authorList>
    </citation>
    <scope>NUCLEOTIDE SEQUENCE</scope>
</reference>
<evidence type="ECO:0000313" key="1">
    <source>
        <dbReference type="EMBL" id="VAY87680.1"/>
    </source>
</evidence>
<sequence length="104" mass="11175">MTRLDAAGFADAAIADKALARAVAEHKSVFFAEKNTHGEVIDYHVAIAGGLQLVPDDGALAKLAADYQHMVDDGLFLDDAEPFDALLERCRAIQQKANAKQPPQ</sequence>
<organism evidence="1">
    <name type="scientific">mine drainage metagenome</name>
    <dbReference type="NCBI Taxonomy" id="410659"/>
    <lineage>
        <taxon>unclassified sequences</taxon>
        <taxon>metagenomes</taxon>
        <taxon>ecological metagenomes</taxon>
    </lineage>
</organism>
<protein>
    <recommendedName>
        <fullName evidence="2">Nucleotidyl transferase AbiEii toxin, Type IV TA system</fullName>
    </recommendedName>
</protein>
<proteinExistence type="predicted"/>
<evidence type="ECO:0008006" key="2">
    <source>
        <dbReference type="Google" id="ProtNLM"/>
    </source>
</evidence>
<dbReference type="AlphaFoldDB" id="A0A3P3ZN28"/>
<dbReference type="EMBL" id="UOYP01000147">
    <property type="protein sequence ID" value="VAY87680.1"/>
    <property type="molecule type" value="Genomic_DNA"/>
</dbReference>